<evidence type="ECO:0000256" key="1">
    <source>
        <dbReference type="SAM" id="Phobius"/>
    </source>
</evidence>
<dbReference type="Proteomes" id="UP000642070">
    <property type="component" value="Unassembled WGS sequence"/>
</dbReference>
<reference evidence="2" key="1">
    <citation type="journal article" date="2014" name="Int. J. Syst. Evol. Microbiol.">
        <title>Complete genome sequence of Corynebacterium casei LMG S-19264T (=DSM 44701T), isolated from a smear-ripened cheese.</title>
        <authorList>
            <consortium name="US DOE Joint Genome Institute (JGI-PGF)"/>
            <person name="Walter F."/>
            <person name="Albersmeier A."/>
            <person name="Kalinowski J."/>
            <person name="Ruckert C."/>
        </authorList>
    </citation>
    <scope>NUCLEOTIDE SEQUENCE</scope>
    <source>
        <strain evidence="2">JCM 19831</strain>
    </source>
</reference>
<gene>
    <name evidence="2" type="ORF">GCM10007977_044080</name>
</gene>
<evidence type="ECO:0000313" key="3">
    <source>
        <dbReference type="Proteomes" id="UP000642070"/>
    </source>
</evidence>
<proteinExistence type="predicted"/>
<protein>
    <submittedName>
        <fullName evidence="2">Uncharacterized protein</fullName>
    </submittedName>
</protein>
<accession>A0A917TTR3</accession>
<reference evidence="2" key="2">
    <citation type="submission" date="2020-09" db="EMBL/GenBank/DDBJ databases">
        <authorList>
            <person name="Sun Q."/>
            <person name="Ohkuma M."/>
        </authorList>
    </citation>
    <scope>NUCLEOTIDE SEQUENCE</scope>
    <source>
        <strain evidence="2">JCM 19831</strain>
    </source>
</reference>
<dbReference type="AlphaFoldDB" id="A0A917TTR3"/>
<organism evidence="2 3">
    <name type="scientific">Dactylosporangium sucinum</name>
    <dbReference type="NCBI Taxonomy" id="1424081"/>
    <lineage>
        <taxon>Bacteria</taxon>
        <taxon>Bacillati</taxon>
        <taxon>Actinomycetota</taxon>
        <taxon>Actinomycetes</taxon>
        <taxon>Micromonosporales</taxon>
        <taxon>Micromonosporaceae</taxon>
        <taxon>Dactylosporangium</taxon>
    </lineage>
</organism>
<evidence type="ECO:0000313" key="2">
    <source>
        <dbReference type="EMBL" id="GGM37778.1"/>
    </source>
</evidence>
<keyword evidence="1" id="KW-0472">Membrane</keyword>
<sequence length="76" mass="8051">MRPFHSWRYIRDSDLGGGVMRDRLGLVGIAALTGGWFTVSWRVLGKPIVDAVGETVGGVSVVLLGIAVISAARASR</sequence>
<keyword evidence="1" id="KW-1133">Transmembrane helix</keyword>
<name>A0A917TTR3_9ACTN</name>
<dbReference type="EMBL" id="BMPI01000021">
    <property type="protein sequence ID" value="GGM37778.1"/>
    <property type="molecule type" value="Genomic_DNA"/>
</dbReference>
<feature type="transmembrane region" description="Helical" evidence="1">
    <location>
        <begin position="56"/>
        <end position="74"/>
    </location>
</feature>
<keyword evidence="3" id="KW-1185">Reference proteome</keyword>
<keyword evidence="1" id="KW-0812">Transmembrane</keyword>
<feature type="transmembrane region" description="Helical" evidence="1">
    <location>
        <begin position="24"/>
        <end position="44"/>
    </location>
</feature>
<comment type="caution">
    <text evidence="2">The sequence shown here is derived from an EMBL/GenBank/DDBJ whole genome shotgun (WGS) entry which is preliminary data.</text>
</comment>